<sequence length="106" mass="11732">MFASSYLWCAKDRFPRSNGVSAVKFKVAAITLVKPAHVCKPAKVSLICISSDFSVQQKYGLCKPHSHFLASGSRLPFYEIVQELVHDRKGPKSLSLRSDESSGFLV</sequence>
<keyword evidence="2" id="KW-1185">Reference proteome</keyword>
<dbReference type="Proteomes" id="UP000054485">
    <property type="component" value="Unassembled WGS sequence"/>
</dbReference>
<name>A0A0D0B3V8_9AGAM</name>
<dbReference type="InParanoid" id="A0A0D0B3V8"/>
<gene>
    <name evidence="1" type="ORF">CY34DRAFT_809272</name>
</gene>
<accession>A0A0D0B3V8</accession>
<reference evidence="2" key="2">
    <citation type="submission" date="2015-01" db="EMBL/GenBank/DDBJ databases">
        <title>Evolutionary Origins and Diversification of the Mycorrhizal Mutualists.</title>
        <authorList>
            <consortium name="DOE Joint Genome Institute"/>
            <consortium name="Mycorrhizal Genomics Consortium"/>
            <person name="Kohler A."/>
            <person name="Kuo A."/>
            <person name="Nagy L.G."/>
            <person name="Floudas D."/>
            <person name="Copeland A."/>
            <person name="Barry K.W."/>
            <person name="Cichocki N."/>
            <person name="Veneault-Fourrey C."/>
            <person name="LaButti K."/>
            <person name="Lindquist E.A."/>
            <person name="Lipzen A."/>
            <person name="Lundell T."/>
            <person name="Morin E."/>
            <person name="Murat C."/>
            <person name="Riley R."/>
            <person name="Ohm R."/>
            <person name="Sun H."/>
            <person name="Tunlid A."/>
            <person name="Henrissat B."/>
            <person name="Grigoriev I.V."/>
            <person name="Hibbett D.S."/>
            <person name="Martin F."/>
        </authorList>
    </citation>
    <scope>NUCLEOTIDE SEQUENCE [LARGE SCALE GENOMIC DNA]</scope>
    <source>
        <strain evidence="2">UH-Slu-Lm8-n1</strain>
    </source>
</reference>
<reference evidence="1 2" key="1">
    <citation type="submission" date="2014-04" db="EMBL/GenBank/DDBJ databases">
        <authorList>
            <consortium name="DOE Joint Genome Institute"/>
            <person name="Kuo A."/>
            <person name="Ruytinx J."/>
            <person name="Rineau F."/>
            <person name="Colpaert J."/>
            <person name="Kohler A."/>
            <person name="Nagy L.G."/>
            <person name="Floudas D."/>
            <person name="Copeland A."/>
            <person name="Barry K.W."/>
            <person name="Cichocki N."/>
            <person name="Veneault-Fourrey C."/>
            <person name="LaButti K."/>
            <person name="Lindquist E.A."/>
            <person name="Lipzen A."/>
            <person name="Lundell T."/>
            <person name="Morin E."/>
            <person name="Murat C."/>
            <person name="Sun H."/>
            <person name="Tunlid A."/>
            <person name="Henrissat B."/>
            <person name="Grigoriev I.V."/>
            <person name="Hibbett D.S."/>
            <person name="Martin F."/>
            <person name="Nordberg H.P."/>
            <person name="Cantor M.N."/>
            <person name="Hua S.X."/>
        </authorList>
    </citation>
    <scope>NUCLEOTIDE SEQUENCE [LARGE SCALE GENOMIC DNA]</scope>
    <source>
        <strain evidence="1 2">UH-Slu-Lm8-n1</strain>
    </source>
</reference>
<dbReference type="AlphaFoldDB" id="A0A0D0B3V8"/>
<evidence type="ECO:0000313" key="1">
    <source>
        <dbReference type="EMBL" id="KIK38508.1"/>
    </source>
</evidence>
<organism evidence="1 2">
    <name type="scientific">Suillus luteus UH-Slu-Lm8-n1</name>
    <dbReference type="NCBI Taxonomy" id="930992"/>
    <lineage>
        <taxon>Eukaryota</taxon>
        <taxon>Fungi</taxon>
        <taxon>Dikarya</taxon>
        <taxon>Basidiomycota</taxon>
        <taxon>Agaricomycotina</taxon>
        <taxon>Agaricomycetes</taxon>
        <taxon>Agaricomycetidae</taxon>
        <taxon>Boletales</taxon>
        <taxon>Suillineae</taxon>
        <taxon>Suillaceae</taxon>
        <taxon>Suillus</taxon>
    </lineage>
</organism>
<evidence type="ECO:0000313" key="2">
    <source>
        <dbReference type="Proteomes" id="UP000054485"/>
    </source>
</evidence>
<dbReference type="EMBL" id="KN835389">
    <property type="protein sequence ID" value="KIK38508.1"/>
    <property type="molecule type" value="Genomic_DNA"/>
</dbReference>
<dbReference type="HOGENOM" id="CLU_2224931_0_0_1"/>
<proteinExistence type="predicted"/>
<protein>
    <submittedName>
        <fullName evidence="1">Uncharacterized protein</fullName>
    </submittedName>
</protein>